<keyword evidence="2" id="KW-1185">Reference proteome</keyword>
<evidence type="ECO:0000313" key="1">
    <source>
        <dbReference type="EMBL" id="KAG0573432.1"/>
    </source>
</evidence>
<dbReference type="AlphaFoldDB" id="A0A8T0HR59"/>
<dbReference type="EMBL" id="CM026426">
    <property type="protein sequence ID" value="KAG0573432.1"/>
    <property type="molecule type" value="Genomic_DNA"/>
</dbReference>
<reference evidence="1" key="1">
    <citation type="submission" date="2020-06" db="EMBL/GenBank/DDBJ databases">
        <title>WGS assembly of Ceratodon purpureus strain R40.</title>
        <authorList>
            <person name="Carey S.B."/>
            <person name="Jenkins J."/>
            <person name="Shu S."/>
            <person name="Lovell J.T."/>
            <person name="Sreedasyam A."/>
            <person name="Maumus F."/>
            <person name="Tiley G.P."/>
            <person name="Fernandez-Pozo N."/>
            <person name="Barry K."/>
            <person name="Chen C."/>
            <person name="Wang M."/>
            <person name="Lipzen A."/>
            <person name="Daum C."/>
            <person name="Saski C.A."/>
            <person name="Payton A.C."/>
            <person name="Mcbreen J.C."/>
            <person name="Conrad R.E."/>
            <person name="Kollar L.M."/>
            <person name="Olsson S."/>
            <person name="Huttunen S."/>
            <person name="Landis J.B."/>
            <person name="Wickett N.J."/>
            <person name="Johnson M.G."/>
            <person name="Rensing S.A."/>
            <person name="Grimwood J."/>
            <person name="Schmutz J."/>
            <person name="Mcdaniel S.F."/>
        </authorList>
    </citation>
    <scope>NUCLEOTIDE SEQUENCE</scope>
    <source>
        <strain evidence="1">R40</strain>
    </source>
</reference>
<evidence type="ECO:0000313" key="2">
    <source>
        <dbReference type="Proteomes" id="UP000822688"/>
    </source>
</evidence>
<sequence length="85" mass="9822">MMSLNIILRSTKEIVDSYQIRNPSFEYSERCIPERYLTVPYVGVCNNGLDNENPDLIRYFGRILADDDNTRRHVVKDIVGQSNLG</sequence>
<comment type="caution">
    <text evidence="1">The sequence shown here is derived from an EMBL/GenBank/DDBJ whole genome shotgun (WGS) entry which is preliminary data.</text>
</comment>
<dbReference type="Proteomes" id="UP000822688">
    <property type="component" value="Chromosome V"/>
</dbReference>
<proteinExistence type="predicted"/>
<name>A0A8T0HR59_CERPU</name>
<gene>
    <name evidence="1" type="ORF">KC19_VG177900</name>
</gene>
<accession>A0A8T0HR59</accession>
<protein>
    <submittedName>
        <fullName evidence="1">Uncharacterized protein</fullName>
    </submittedName>
</protein>
<organism evidence="1 2">
    <name type="scientific">Ceratodon purpureus</name>
    <name type="common">Fire moss</name>
    <name type="synonym">Dicranum purpureum</name>
    <dbReference type="NCBI Taxonomy" id="3225"/>
    <lineage>
        <taxon>Eukaryota</taxon>
        <taxon>Viridiplantae</taxon>
        <taxon>Streptophyta</taxon>
        <taxon>Embryophyta</taxon>
        <taxon>Bryophyta</taxon>
        <taxon>Bryophytina</taxon>
        <taxon>Bryopsida</taxon>
        <taxon>Dicranidae</taxon>
        <taxon>Pseudoditrichales</taxon>
        <taxon>Ditrichaceae</taxon>
        <taxon>Ceratodon</taxon>
    </lineage>
</organism>